<dbReference type="AlphaFoldDB" id="A0A150TSL4"/>
<sequence length="550" mass="56819">MTAVLVSGCGALLGLDEFTDAPAGGTGGGDATSCERGDTRACYEGASETDGVGVCAPGRQTCGADGSWGACEKQVLPGEEDCNRRGDEDCDGAGCSDVVWARMLGAGPGYWVMSMAISPKGDRIALAGLYQGELNFGADATTVLPEHSHGSAFLAMFDGEGDHVYSIGLPLPGDSAAAVALDADSNALFTTKYTGTVNLGGGDLSANGTSDMLVVKLDANGKHKWSKQFGGPEGQTIPVDIAVTPDGDAVITGAFSRTVTFGGLTLETGEESDMDGFLVRLSGEDGSHVYSAQIGDRTGDTPGDQYCRSVGVDAMGRAVVVGTFENSINFGSDHTCDDAENTGVFSWVAQFDAEGMPLWSTTFGHGNDGSTVEISGVDVDPAGNVGIVGLFSGTVRFPSTNNLRVTRETKGADDVDLFVVRLSKTGTHSWSKQLGDQTDQSWSLPFQGVALDSEGELVFAGGFRGKVDFGGGELTANDTDWFIAKFDASGTHRWSHRYGSGAAFQGATSAAVHSASREIVVAGLTDGAIDLLDPPLTTDNASLVLARLSP</sequence>
<name>A0A150TSL4_SORCE</name>
<evidence type="ECO:0000313" key="1">
    <source>
        <dbReference type="EMBL" id="KYG07616.1"/>
    </source>
</evidence>
<gene>
    <name evidence="1" type="ORF">BE21_28490</name>
</gene>
<dbReference type="PANTHER" id="PTHR35580:SF1">
    <property type="entry name" value="PHYTASE-LIKE DOMAIN-CONTAINING PROTEIN"/>
    <property type="match status" value="1"/>
</dbReference>
<accession>A0A150TSL4</accession>
<dbReference type="EMBL" id="JEME01001264">
    <property type="protein sequence ID" value="KYG07616.1"/>
    <property type="molecule type" value="Genomic_DNA"/>
</dbReference>
<reference evidence="1 2" key="1">
    <citation type="submission" date="2014-02" db="EMBL/GenBank/DDBJ databases">
        <title>The small core and large imbalanced accessory genome model reveals a collaborative survival strategy of Sorangium cellulosum strains in nature.</title>
        <authorList>
            <person name="Han K."/>
            <person name="Peng R."/>
            <person name="Blom J."/>
            <person name="Li Y.-Z."/>
        </authorList>
    </citation>
    <scope>NUCLEOTIDE SEQUENCE [LARGE SCALE GENOMIC DNA]</scope>
    <source>
        <strain evidence="1 2">So0007-03</strain>
    </source>
</reference>
<evidence type="ECO:0000313" key="2">
    <source>
        <dbReference type="Proteomes" id="UP000075502"/>
    </source>
</evidence>
<dbReference type="SUPFAM" id="SSF101898">
    <property type="entry name" value="NHL repeat"/>
    <property type="match status" value="1"/>
</dbReference>
<protein>
    <submittedName>
        <fullName evidence="1">Uncharacterized protein</fullName>
    </submittedName>
</protein>
<proteinExistence type="predicted"/>
<dbReference type="Proteomes" id="UP000075502">
    <property type="component" value="Unassembled WGS sequence"/>
</dbReference>
<dbReference type="InterPro" id="IPR052918">
    <property type="entry name" value="Motility_Chemotaxis_Reg"/>
</dbReference>
<comment type="caution">
    <text evidence="1">The sequence shown here is derived from an EMBL/GenBank/DDBJ whole genome shotgun (WGS) entry which is preliminary data.</text>
</comment>
<organism evidence="1 2">
    <name type="scientific">Sorangium cellulosum</name>
    <name type="common">Polyangium cellulosum</name>
    <dbReference type="NCBI Taxonomy" id="56"/>
    <lineage>
        <taxon>Bacteria</taxon>
        <taxon>Pseudomonadati</taxon>
        <taxon>Myxococcota</taxon>
        <taxon>Polyangia</taxon>
        <taxon>Polyangiales</taxon>
        <taxon>Polyangiaceae</taxon>
        <taxon>Sorangium</taxon>
    </lineage>
</organism>
<dbReference type="PANTHER" id="PTHR35580">
    <property type="entry name" value="CELL SURFACE GLYCOPROTEIN (S-LAYER PROTEIN)-LIKE PROTEIN"/>
    <property type="match status" value="1"/>
</dbReference>